<keyword evidence="4" id="KW-1185">Reference proteome</keyword>
<dbReference type="InterPro" id="IPR013099">
    <property type="entry name" value="K_chnl_dom"/>
</dbReference>
<gene>
    <name evidence="3" type="ORF">M595_3382</name>
</gene>
<accession>U7QFH4</accession>
<keyword evidence="1" id="KW-1133">Transmembrane helix</keyword>
<feature type="transmembrane region" description="Helical" evidence="1">
    <location>
        <begin position="66"/>
        <end position="88"/>
    </location>
</feature>
<evidence type="ECO:0000313" key="3">
    <source>
        <dbReference type="EMBL" id="ERT06653.1"/>
    </source>
</evidence>
<feature type="domain" description="Potassium channel" evidence="2">
    <location>
        <begin position="150"/>
        <end position="220"/>
    </location>
</feature>
<protein>
    <submittedName>
        <fullName evidence="3">Ion channel family protein</fullName>
    </submittedName>
</protein>
<evidence type="ECO:0000313" key="4">
    <source>
        <dbReference type="Proteomes" id="UP000017127"/>
    </source>
</evidence>
<feature type="transmembrane region" description="Helical" evidence="1">
    <location>
        <begin position="17"/>
        <end position="34"/>
    </location>
</feature>
<name>U7QFH4_9CYAN</name>
<keyword evidence="1" id="KW-0812">Transmembrane</keyword>
<evidence type="ECO:0000256" key="1">
    <source>
        <dbReference type="SAM" id="Phobius"/>
    </source>
</evidence>
<proteinExistence type="predicted"/>
<dbReference type="AlphaFoldDB" id="U7QFH4"/>
<organism evidence="3 4">
    <name type="scientific">Lyngbya aestuarii BL J</name>
    <dbReference type="NCBI Taxonomy" id="1348334"/>
    <lineage>
        <taxon>Bacteria</taxon>
        <taxon>Bacillati</taxon>
        <taxon>Cyanobacteriota</taxon>
        <taxon>Cyanophyceae</taxon>
        <taxon>Oscillatoriophycideae</taxon>
        <taxon>Oscillatoriales</taxon>
        <taxon>Microcoleaceae</taxon>
        <taxon>Lyngbya</taxon>
    </lineage>
</organism>
<feature type="transmembrane region" description="Helical" evidence="1">
    <location>
        <begin position="94"/>
        <end position="114"/>
    </location>
</feature>
<dbReference type="SUPFAM" id="SSF81324">
    <property type="entry name" value="Voltage-gated potassium channels"/>
    <property type="match status" value="1"/>
</dbReference>
<reference evidence="3 4" key="1">
    <citation type="journal article" date="2013" name="Front. Microbiol.">
        <title>Comparative genomic analyses of the cyanobacterium, Lyngbya aestuarii BL J, a powerful hydrogen producer.</title>
        <authorList>
            <person name="Kothari A."/>
            <person name="Vaughn M."/>
            <person name="Garcia-Pichel F."/>
        </authorList>
    </citation>
    <scope>NUCLEOTIDE SEQUENCE [LARGE SCALE GENOMIC DNA]</scope>
    <source>
        <strain evidence="3 4">BL J</strain>
    </source>
</reference>
<dbReference type="OrthoDB" id="9813518at2"/>
<sequence length="232" mass="26435">MRFFPTFSQKNFYQTKYTRLLGVLIFLLISSPFLEDSASGSVIISITFLSTLLLIINTFNLNKVTFWVYVLLAFLAFICEIIAQYHFIPSWSESLILINRIIDIIFISLAILVIGKRIFSDQKVGNDTIRGGICIYLLIGILWAFFYNLLFLLDGDSFSEAINLQETQSLNIFLYYSFTTLTTLGYGDIVPQNHKGMMFSNLEALIGQMYSAIILARLVGLYTAEEINKTDD</sequence>
<feature type="transmembrane region" description="Helical" evidence="1">
    <location>
        <begin position="135"/>
        <end position="153"/>
    </location>
</feature>
<keyword evidence="1" id="KW-0472">Membrane</keyword>
<dbReference type="RefSeq" id="WP_023067160.1">
    <property type="nucleotide sequence ID" value="NZ_AUZM01000033.1"/>
</dbReference>
<feature type="transmembrane region" description="Helical" evidence="1">
    <location>
        <begin position="173"/>
        <end position="190"/>
    </location>
</feature>
<dbReference type="Pfam" id="PF07885">
    <property type="entry name" value="Ion_trans_2"/>
    <property type="match status" value="1"/>
</dbReference>
<dbReference type="Gene3D" id="1.10.287.70">
    <property type="match status" value="1"/>
</dbReference>
<evidence type="ECO:0000259" key="2">
    <source>
        <dbReference type="Pfam" id="PF07885"/>
    </source>
</evidence>
<feature type="transmembrane region" description="Helical" evidence="1">
    <location>
        <begin position="40"/>
        <end position="59"/>
    </location>
</feature>
<dbReference type="Proteomes" id="UP000017127">
    <property type="component" value="Unassembled WGS sequence"/>
</dbReference>
<feature type="transmembrane region" description="Helical" evidence="1">
    <location>
        <begin position="202"/>
        <end position="224"/>
    </location>
</feature>
<comment type="caution">
    <text evidence="3">The sequence shown here is derived from an EMBL/GenBank/DDBJ whole genome shotgun (WGS) entry which is preliminary data.</text>
</comment>
<dbReference type="EMBL" id="AUZM01000033">
    <property type="protein sequence ID" value="ERT06653.1"/>
    <property type="molecule type" value="Genomic_DNA"/>
</dbReference>